<dbReference type="EMBL" id="QFWT01000001">
    <property type="protein sequence ID" value="PWI34924.1"/>
    <property type="molecule type" value="Genomic_DNA"/>
</dbReference>
<evidence type="ECO:0008006" key="4">
    <source>
        <dbReference type="Google" id="ProtNLM"/>
    </source>
</evidence>
<feature type="chain" id="PRO_5015544737" description="Carboxypeptidase regulatory-like domain-containing protein" evidence="1">
    <location>
        <begin position="23"/>
        <end position="105"/>
    </location>
</feature>
<keyword evidence="3" id="KW-1185">Reference proteome</keyword>
<proteinExistence type="predicted"/>
<evidence type="ECO:0000256" key="1">
    <source>
        <dbReference type="SAM" id="SignalP"/>
    </source>
</evidence>
<gene>
    <name evidence="2" type="ORF">DI392_01205</name>
</gene>
<feature type="signal peptide" evidence="1">
    <location>
        <begin position="1"/>
        <end position="22"/>
    </location>
</feature>
<evidence type="ECO:0000313" key="2">
    <source>
        <dbReference type="EMBL" id="PWI34924.1"/>
    </source>
</evidence>
<organism evidence="2 3">
    <name type="scientific">Vibrio albus</name>
    <dbReference type="NCBI Taxonomy" id="2200953"/>
    <lineage>
        <taxon>Bacteria</taxon>
        <taxon>Pseudomonadati</taxon>
        <taxon>Pseudomonadota</taxon>
        <taxon>Gammaproteobacteria</taxon>
        <taxon>Vibrionales</taxon>
        <taxon>Vibrionaceae</taxon>
        <taxon>Vibrio</taxon>
    </lineage>
</organism>
<dbReference type="OrthoDB" id="363007at2"/>
<dbReference type="AlphaFoldDB" id="A0A2U3BDX1"/>
<dbReference type="Proteomes" id="UP000245362">
    <property type="component" value="Unassembled WGS sequence"/>
</dbReference>
<evidence type="ECO:0000313" key="3">
    <source>
        <dbReference type="Proteomes" id="UP000245362"/>
    </source>
</evidence>
<keyword evidence="1" id="KW-0732">Signal</keyword>
<protein>
    <recommendedName>
        <fullName evidence="4">Carboxypeptidase regulatory-like domain-containing protein</fullName>
    </recommendedName>
</protein>
<sequence length="105" mass="11179">MKKITLNIVISFGLLLSNSAMAHTPLCSCYDFGDGTILCEGGFSDGSSASGVDMSVLDVSGKELLKGKINEDGEFEFQKPSVDYKVQFNAGPGHTIEIDGKNIVE</sequence>
<accession>A0A2U3BDX1</accession>
<comment type="caution">
    <text evidence="2">The sequence shown here is derived from an EMBL/GenBank/DDBJ whole genome shotgun (WGS) entry which is preliminary data.</text>
</comment>
<name>A0A2U3BDX1_9VIBR</name>
<dbReference type="RefSeq" id="WP_109318077.1">
    <property type="nucleotide sequence ID" value="NZ_QFWT01000001.1"/>
</dbReference>
<reference evidence="2 3" key="1">
    <citation type="submission" date="2018-05" db="EMBL/GenBank/DDBJ databases">
        <title>Vibrio limimaris sp. nov., isolated from marine sediment.</title>
        <authorList>
            <person name="Li C.-M."/>
        </authorList>
    </citation>
    <scope>NUCLEOTIDE SEQUENCE [LARGE SCALE GENOMIC DNA]</scope>
    <source>
        <strain evidence="2 3">E4404</strain>
    </source>
</reference>